<organism evidence="8 9">
    <name type="scientific">Caenispirillum bisanense</name>
    <dbReference type="NCBI Taxonomy" id="414052"/>
    <lineage>
        <taxon>Bacteria</taxon>
        <taxon>Pseudomonadati</taxon>
        <taxon>Pseudomonadota</taxon>
        <taxon>Alphaproteobacteria</taxon>
        <taxon>Rhodospirillales</taxon>
        <taxon>Novispirillaceae</taxon>
        <taxon>Caenispirillum</taxon>
    </lineage>
</organism>
<evidence type="ECO:0000256" key="4">
    <source>
        <dbReference type="ARBA" id="ARBA00022801"/>
    </source>
</evidence>
<dbReference type="Gene3D" id="1.50.10.10">
    <property type="match status" value="1"/>
</dbReference>
<comment type="catalytic activity">
    <reaction evidence="1">
        <text>Endohydrolysis of (1-&gt;4)-beta-D-glucosidic linkages in cellulose, lichenin and cereal beta-D-glucans.</text>
        <dbReference type="EC" id="3.2.1.4"/>
    </reaction>
</comment>
<dbReference type="GO" id="GO:0008810">
    <property type="term" value="F:cellulase activity"/>
    <property type="evidence" value="ECO:0007669"/>
    <property type="project" value="UniProtKB-EC"/>
</dbReference>
<sequence>MDITRRRFVLTSMTMLAAPKHAWSGEPCADWDLWKRMFLLPDGRVVDTDNGGITHSEGQAYGMILATAFDDQATFELVWRWTRQTLRREDALFAWKYLSTATSGAVAEWNNAADADLMIAWALLRAAERWARHDLAEEAKTVASAIARLLIVEEPFGLVLRPGLSGFQFPDRRIA</sequence>
<evidence type="ECO:0000256" key="6">
    <source>
        <dbReference type="ARBA" id="ARBA00023295"/>
    </source>
</evidence>
<evidence type="ECO:0000256" key="2">
    <source>
        <dbReference type="ARBA" id="ARBA00009209"/>
    </source>
</evidence>
<dbReference type="RefSeq" id="WP_245913721.1">
    <property type="nucleotide sequence ID" value="NZ_OCNJ01000040.1"/>
</dbReference>
<feature type="non-terminal residue" evidence="8">
    <location>
        <position position="175"/>
    </location>
</feature>
<dbReference type="EC" id="3.2.1.4" evidence="3"/>
<keyword evidence="7" id="KW-0119">Carbohydrate metabolism</keyword>
<dbReference type="GO" id="GO:0030245">
    <property type="term" value="P:cellulose catabolic process"/>
    <property type="evidence" value="ECO:0007669"/>
    <property type="project" value="UniProtKB-KW"/>
</dbReference>
<keyword evidence="7" id="KW-0624">Polysaccharide degradation</keyword>
<dbReference type="Proteomes" id="UP000219621">
    <property type="component" value="Unassembled WGS sequence"/>
</dbReference>
<evidence type="ECO:0000313" key="9">
    <source>
        <dbReference type="Proteomes" id="UP000219621"/>
    </source>
</evidence>
<dbReference type="AlphaFoldDB" id="A0A286H3D2"/>
<keyword evidence="4" id="KW-0378">Hydrolase</keyword>
<gene>
    <name evidence="8" type="ORF">SAMN05421508_1401</name>
</gene>
<protein>
    <recommendedName>
        <fullName evidence="3">cellulase</fullName>
        <ecNumber evidence="3">3.2.1.4</ecNumber>
    </recommendedName>
</protein>
<keyword evidence="9" id="KW-1185">Reference proteome</keyword>
<evidence type="ECO:0000256" key="3">
    <source>
        <dbReference type="ARBA" id="ARBA00012601"/>
    </source>
</evidence>
<name>A0A286H3D2_9PROT</name>
<dbReference type="Pfam" id="PF01270">
    <property type="entry name" value="Glyco_hydro_8"/>
    <property type="match status" value="1"/>
</dbReference>
<dbReference type="InterPro" id="IPR002037">
    <property type="entry name" value="Glyco_hydro_8"/>
</dbReference>
<proteinExistence type="inferred from homology"/>
<keyword evidence="5" id="KW-0136">Cellulose degradation</keyword>
<evidence type="ECO:0000256" key="7">
    <source>
        <dbReference type="ARBA" id="ARBA00023326"/>
    </source>
</evidence>
<evidence type="ECO:0000313" key="8">
    <source>
        <dbReference type="EMBL" id="SOE01966.1"/>
    </source>
</evidence>
<evidence type="ECO:0000256" key="5">
    <source>
        <dbReference type="ARBA" id="ARBA00023001"/>
    </source>
</evidence>
<dbReference type="InterPro" id="IPR012341">
    <property type="entry name" value="6hp_glycosidase-like_sf"/>
</dbReference>
<keyword evidence="6" id="KW-0326">Glycosidase</keyword>
<dbReference type="SUPFAM" id="SSF48208">
    <property type="entry name" value="Six-hairpin glycosidases"/>
    <property type="match status" value="1"/>
</dbReference>
<accession>A0A286H3D2</accession>
<reference evidence="8 9" key="1">
    <citation type="submission" date="2017-09" db="EMBL/GenBank/DDBJ databases">
        <authorList>
            <person name="Ehlers B."/>
            <person name="Leendertz F.H."/>
        </authorList>
    </citation>
    <scope>NUCLEOTIDE SEQUENCE [LARGE SCALE GENOMIC DNA]</scope>
    <source>
        <strain evidence="8 9">USBA 140</strain>
    </source>
</reference>
<dbReference type="PRINTS" id="PR00735">
    <property type="entry name" value="GLHYDRLASE8"/>
</dbReference>
<evidence type="ECO:0000256" key="1">
    <source>
        <dbReference type="ARBA" id="ARBA00000966"/>
    </source>
</evidence>
<dbReference type="InterPro" id="IPR008928">
    <property type="entry name" value="6-hairpin_glycosidase_sf"/>
</dbReference>
<comment type="similarity">
    <text evidence="2">Belongs to the glycosyl hydrolase 8 (cellulase D) family.</text>
</comment>
<dbReference type="EMBL" id="OCNJ01000040">
    <property type="protein sequence ID" value="SOE01966.1"/>
    <property type="molecule type" value="Genomic_DNA"/>
</dbReference>